<evidence type="ECO:0000256" key="11">
    <source>
        <dbReference type="SAM" id="Phobius"/>
    </source>
</evidence>
<dbReference type="PIRSF" id="PIRSF017209">
    <property type="entry name" value="Memb_At2g17000_prd"/>
    <property type="match status" value="1"/>
</dbReference>
<feature type="compositionally biased region" description="Polar residues" evidence="10">
    <location>
        <begin position="52"/>
        <end position="66"/>
    </location>
</feature>
<feature type="compositionally biased region" description="Basic and acidic residues" evidence="10">
    <location>
        <begin position="119"/>
        <end position="139"/>
    </location>
</feature>
<sequence>MDFNPRGRHYKSSNISSPEAQHADDEEDDEESRRIGSERQPVLSQRHRRIHNASSSAPPELSTPSYTAGGGEVIVKIADPADPLEIESSKNTTSDHDGKVKVVPSLREERENLSLTEEFSFRRPDDAPTIQDDGRELEAQARAPTPSQEEQGIQQEPQDLAHRRLGQGLPPLPLARDGLTRQSWSRNPSEIQSPDLSAYSSYRNALLQQNPTCTSMNFDGSVSREIRVSFQESVDNSGRLKRRPSLYSTVDPDSSSSSGDDEDYHEEERVSRGGHASGEMWSNSGTLRRLSITRVKSRLMDPPSTPLDQRSGNINKSGALDMRSGALAKSNADEDEDDPFFEDDIPEELKRAPISPFVVIEWVSLVAICGALICTLVIPALDTEYFWKMKLWKWEVMILVLICGRLVSGWAIRIIVFFIERNFLLRKRVLYFVYGLKGSAQMVLWFGLVLVTWFSLFDKRVEREARSEPLKIITKLLIIAEVCALLWLLKTLIVKVCASTFHVNAFFDRIQEAVFNQFVIETLSGPPCFELQLAQEEGHDVQMLQDAGINLPPNFRATMFSPHRTPESGNIDPAIGATPMRSPIGYCTSPRHSSAPSKKQDHHDQGITIDDLHKLNQRNVSAWNMKRLMKIVRKSALMTTLDEQMIHASQGDEHARQIMSEVQAKAAARKIFRNVAKPHARYIYLDDLRRFMREDEAINTINLFDGVAETHRISKRALKDWVVKAFRERRALSLTLSDTKTAVNKLHKMVNVVVVILIIIIVATYLNIITSQSIVFLCSQIVLVAFVFGNTCKNIFESIIFLFVIHPFDVGDRCEIDGIQMVVEEMNILTTIFLRYDNLKVIFPNYVLLSKPINNFYQSPDMGDGVEFSCPIATPPEKIALMRERILSYIQNKKEHWHPQPLILLKDVESLHTLRMAVWLQHKMNHQDMGQRWVRRALLVEECVKIFKELDIEYRFYPVGINTTNSMPPLPPSNHPLMPSPTSPSPFADHGSKDVVHP</sequence>
<accession>A0A9Q1JN96</accession>
<evidence type="ECO:0000256" key="10">
    <source>
        <dbReference type="SAM" id="MobiDB-lite"/>
    </source>
</evidence>
<comment type="caution">
    <text evidence="13">The sequence shown here is derived from an EMBL/GenBank/DDBJ whole genome shotgun (WGS) entry which is preliminary data.</text>
</comment>
<dbReference type="GO" id="GO:0005886">
    <property type="term" value="C:plasma membrane"/>
    <property type="evidence" value="ECO:0007669"/>
    <property type="project" value="UniProtKB-UniRule"/>
</dbReference>
<evidence type="ECO:0000256" key="9">
    <source>
        <dbReference type="PIRNR" id="PIRNR017209"/>
    </source>
</evidence>
<dbReference type="InterPro" id="IPR016688">
    <property type="entry name" value="MscS-like_plants/fungi"/>
</dbReference>
<feature type="region of interest" description="Disordered" evidence="10">
    <location>
        <begin position="1"/>
        <end position="196"/>
    </location>
</feature>
<dbReference type="InterPro" id="IPR006685">
    <property type="entry name" value="MscS_channel_2nd"/>
</dbReference>
<dbReference type="Gene3D" id="2.30.30.60">
    <property type="match status" value="1"/>
</dbReference>
<keyword evidence="3" id="KW-0813">Transport</keyword>
<feature type="region of interest" description="Disordered" evidence="10">
    <location>
        <begin position="967"/>
        <end position="998"/>
    </location>
</feature>
<reference evidence="13" key="1">
    <citation type="submission" date="2022-04" db="EMBL/GenBank/DDBJ databases">
        <title>Carnegiea gigantea Genome sequencing and assembly v2.</title>
        <authorList>
            <person name="Copetti D."/>
            <person name="Sanderson M.J."/>
            <person name="Burquez A."/>
            <person name="Wojciechowski M.F."/>
        </authorList>
    </citation>
    <scope>NUCLEOTIDE SEQUENCE</scope>
    <source>
        <strain evidence="13">SGP5-SGP5p</strain>
        <tissue evidence="13">Aerial part</tissue>
    </source>
</reference>
<feature type="compositionally biased region" description="Polar residues" evidence="10">
    <location>
        <begin position="145"/>
        <end position="157"/>
    </location>
</feature>
<feature type="compositionally biased region" description="Basic residues" evidence="10">
    <location>
        <begin position="1"/>
        <end position="11"/>
    </location>
</feature>
<feature type="compositionally biased region" description="Pro residues" evidence="10">
    <location>
        <begin position="968"/>
        <end position="984"/>
    </location>
</feature>
<feature type="domain" description="Mechanosensitive ion channel MscS" evidence="12">
    <location>
        <begin position="791"/>
        <end position="856"/>
    </location>
</feature>
<feature type="transmembrane region" description="Helical" evidence="11">
    <location>
        <begin position="431"/>
        <end position="457"/>
    </location>
</feature>
<evidence type="ECO:0000313" key="13">
    <source>
        <dbReference type="EMBL" id="KAJ8425810.1"/>
    </source>
</evidence>
<feature type="compositionally biased region" description="Basic and acidic residues" evidence="10">
    <location>
        <begin position="93"/>
        <end position="112"/>
    </location>
</feature>
<keyword evidence="8" id="KW-0407">Ion channel</keyword>
<keyword evidence="4 11" id="KW-0812">Transmembrane</keyword>
<dbReference type="SUPFAM" id="SSF50182">
    <property type="entry name" value="Sm-like ribonucleoproteins"/>
    <property type="match status" value="1"/>
</dbReference>
<evidence type="ECO:0000256" key="7">
    <source>
        <dbReference type="ARBA" id="ARBA00023136"/>
    </source>
</evidence>
<dbReference type="Pfam" id="PF00924">
    <property type="entry name" value="MS_channel_2nd"/>
    <property type="match status" value="1"/>
</dbReference>
<dbReference type="EMBL" id="JAKOGI010001399">
    <property type="protein sequence ID" value="KAJ8425810.1"/>
    <property type="molecule type" value="Genomic_DNA"/>
</dbReference>
<feature type="region of interest" description="Disordered" evidence="10">
    <location>
        <begin position="233"/>
        <end position="282"/>
    </location>
</feature>
<protein>
    <recommendedName>
        <fullName evidence="9">Mechanosensitive ion channel protein</fullName>
    </recommendedName>
</protein>
<dbReference type="FunFam" id="2.30.30.60:FF:000003">
    <property type="entry name" value="Predicted mechanosensitive ion channel"/>
    <property type="match status" value="1"/>
</dbReference>
<feature type="compositionally biased region" description="Polar residues" evidence="10">
    <location>
        <begin position="180"/>
        <end position="196"/>
    </location>
</feature>
<feature type="compositionally biased region" description="Low complexity" evidence="10">
    <location>
        <begin position="245"/>
        <end position="258"/>
    </location>
</feature>
<evidence type="ECO:0000313" key="14">
    <source>
        <dbReference type="Proteomes" id="UP001153076"/>
    </source>
</evidence>
<dbReference type="GO" id="GO:0050982">
    <property type="term" value="P:detection of mechanical stimulus"/>
    <property type="evidence" value="ECO:0007669"/>
    <property type="project" value="UniProtKB-ARBA"/>
</dbReference>
<comment type="subcellular location">
    <subcellularLocation>
        <location evidence="1">Membrane</location>
        <topology evidence="1">Multi-pass membrane protein</topology>
    </subcellularLocation>
</comment>
<dbReference type="InterPro" id="IPR010920">
    <property type="entry name" value="LSM_dom_sf"/>
</dbReference>
<evidence type="ECO:0000256" key="6">
    <source>
        <dbReference type="ARBA" id="ARBA00023065"/>
    </source>
</evidence>
<comment type="similarity">
    <text evidence="2 9">Belongs to the MscS (TC 1.A.23) family.</text>
</comment>
<feature type="transmembrane region" description="Helical" evidence="11">
    <location>
        <begin position="749"/>
        <end position="768"/>
    </location>
</feature>
<name>A0A9Q1JN96_9CARY</name>
<feature type="transmembrane region" description="Helical" evidence="11">
    <location>
        <begin position="774"/>
        <end position="792"/>
    </location>
</feature>
<feature type="transmembrane region" description="Helical" evidence="11">
    <location>
        <begin position="398"/>
        <end position="419"/>
    </location>
</feature>
<dbReference type="OrthoDB" id="544685at2759"/>
<evidence type="ECO:0000256" key="5">
    <source>
        <dbReference type="ARBA" id="ARBA00022989"/>
    </source>
</evidence>
<feature type="transmembrane region" description="Helical" evidence="11">
    <location>
        <begin position="357"/>
        <end position="378"/>
    </location>
</feature>
<organism evidence="13 14">
    <name type="scientific">Carnegiea gigantea</name>
    <dbReference type="NCBI Taxonomy" id="171969"/>
    <lineage>
        <taxon>Eukaryota</taxon>
        <taxon>Viridiplantae</taxon>
        <taxon>Streptophyta</taxon>
        <taxon>Embryophyta</taxon>
        <taxon>Tracheophyta</taxon>
        <taxon>Spermatophyta</taxon>
        <taxon>Magnoliopsida</taxon>
        <taxon>eudicotyledons</taxon>
        <taxon>Gunneridae</taxon>
        <taxon>Pentapetalae</taxon>
        <taxon>Caryophyllales</taxon>
        <taxon>Cactineae</taxon>
        <taxon>Cactaceae</taxon>
        <taxon>Cactoideae</taxon>
        <taxon>Echinocereeae</taxon>
        <taxon>Carnegiea</taxon>
    </lineage>
</organism>
<keyword evidence="6" id="KW-0406">Ion transport</keyword>
<evidence type="ECO:0000256" key="4">
    <source>
        <dbReference type="ARBA" id="ARBA00022692"/>
    </source>
</evidence>
<feature type="transmembrane region" description="Helical" evidence="11">
    <location>
        <begin position="469"/>
        <end position="489"/>
    </location>
</feature>
<evidence type="ECO:0000259" key="12">
    <source>
        <dbReference type="Pfam" id="PF00924"/>
    </source>
</evidence>
<dbReference type="Proteomes" id="UP001153076">
    <property type="component" value="Unassembled WGS sequence"/>
</dbReference>
<evidence type="ECO:0000256" key="8">
    <source>
        <dbReference type="ARBA" id="ARBA00023303"/>
    </source>
</evidence>
<dbReference type="PANTHER" id="PTHR31618:SF1">
    <property type="entry name" value="EF-HAND DOMAIN-CONTAINING PROTEIN"/>
    <property type="match status" value="1"/>
</dbReference>
<keyword evidence="7 9" id="KW-0472">Membrane</keyword>
<evidence type="ECO:0000256" key="2">
    <source>
        <dbReference type="ARBA" id="ARBA00008017"/>
    </source>
</evidence>
<dbReference type="GO" id="GO:0006820">
    <property type="term" value="P:monoatomic anion transport"/>
    <property type="evidence" value="ECO:0007669"/>
    <property type="project" value="TreeGrafter"/>
</dbReference>
<dbReference type="GO" id="GO:0008381">
    <property type="term" value="F:mechanosensitive monoatomic ion channel activity"/>
    <property type="evidence" value="ECO:0007669"/>
    <property type="project" value="TreeGrafter"/>
</dbReference>
<dbReference type="PANTHER" id="PTHR31618">
    <property type="entry name" value="MECHANOSENSITIVE ION CHANNEL PROTEIN 5"/>
    <property type="match status" value="1"/>
</dbReference>
<evidence type="ECO:0000256" key="1">
    <source>
        <dbReference type="ARBA" id="ARBA00004141"/>
    </source>
</evidence>
<gene>
    <name evidence="13" type="ORF">Cgig2_008859</name>
</gene>
<proteinExistence type="inferred from homology"/>
<dbReference type="AlphaFoldDB" id="A0A9Q1JN96"/>
<keyword evidence="14" id="KW-1185">Reference proteome</keyword>
<evidence type="ECO:0000256" key="3">
    <source>
        <dbReference type="ARBA" id="ARBA00022448"/>
    </source>
</evidence>
<keyword evidence="5 11" id="KW-1133">Transmembrane helix</keyword>
<dbReference type="InterPro" id="IPR023408">
    <property type="entry name" value="MscS_beta-dom_sf"/>
</dbReference>